<sequence>MHQHEGNLLARRGRRVTSRGRGVSRGGPKIGERNARRSYGAGSRELVVDPFDNTHDRHVHLQDFQTQVYISGRTIHTFNDLATGFMFQFATNKAKKLEVANLFDIKQAKGESLKKYLTRFNSATVQRKAVQRLPCFEKTNQHGRIKTQSEKHIKAPLFLNKGGQGPPGKTNPQREGNYKPKADVTQFTPVRVGRSQILREVHTTKNSKTLKSQIEKLIREGHLSRFVQTQRDAEARGHNYSRPNQVKALDEDRMTTSEKKRYVRLVITIQANTTHPHDSVISFSDDDYDDMLSRQDDLMVILVVVVEYKVERVLVDHRSSKLGLLESSLRECSGMLIGFARE</sequence>
<dbReference type="EMBL" id="QJKJ01009890">
    <property type="protein sequence ID" value="RDX75242.1"/>
    <property type="molecule type" value="Genomic_DNA"/>
</dbReference>
<evidence type="ECO:0000313" key="4">
    <source>
        <dbReference type="Proteomes" id="UP000257109"/>
    </source>
</evidence>
<feature type="non-terminal residue" evidence="3">
    <location>
        <position position="1"/>
    </location>
</feature>
<protein>
    <recommendedName>
        <fullName evidence="2">Retrotransposon gag domain-containing protein</fullName>
    </recommendedName>
</protein>
<feature type="domain" description="Retrotransposon gag" evidence="2">
    <location>
        <begin position="74"/>
        <end position="126"/>
    </location>
</feature>
<gene>
    <name evidence="3" type="ORF">CR513_44908</name>
</gene>
<organism evidence="3 4">
    <name type="scientific">Mucuna pruriens</name>
    <name type="common">Velvet bean</name>
    <name type="synonym">Dolichos pruriens</name>
    <dbReference type="NCBI Taxonomy" id="157652"/>
    <lineage>
        <taxon>Eukaryota</taxon>
        <taxon>Viridiplantae</taxon>
        <taxon>Streptophyta</taxon>
        <taxon>Embryophyta</taxon>
        <taxon>Tracheophyta</taxon>
        <taxon>Spermatophyta</taxon>
        <taxon>Magnoliopsida</taxon>
        <taxon>eudicotyledons</taxon>
        <taxon>Gunneridae</taxon>
        <taxon>Pentapetalae</taxon>
        <taxon>rosids</taxon>
        <taxon>fabids</taxon>
        <taxon>Fabales</taxon>
        <taxon>Fabaceae</taxon>
        <taxon>Papilionoideae</taxon>
        <taxon>50 kb inversion clade</taxon>
        <taxon>NPAAA clade</taxon>
        <taxon>indigoferoid/millettioid clade</taxon>
        <taxon>Phaseoleae</taxon>
        <taxon>Mucuna</taxon>
    </lineage>
</organism>
<comment type="caution">
    <text evidence="3">The sequence shown here is derived from an EMBL/GenBank/DDBJ whole genome shotgun (WGS) entry which is preliminary data.</text>
</comment>
<dbReference type="InterPro" id="IPR005162">
    <property type="entry name" value="Retrotrans_gag_dom"/>
</dbReference>
<feature type="region of interest" description="Disordered" evidence="1">
    <location>
        <begin position="1"/>
        <end position="38"/>
    </location>
</feature>
<reference evidence="3" key="1">
    <citation type="submission" date="2018-05" db="EMBL/GenBank/DDBJ databases">
        <title>Draft genome of Mucuna pruriens seed.</title>
        <authorList>
            <person name="Nnadi N.E."/>
            <person name="Vos R."/>
            <person name="Hasami M.H."/>
            <person name="Devisetty U.K."/>
            <person name="Aguiy J.C."/>
        </authorList>
    </citation>
    <scope>NUCLEOTIDE SEQUENCE [LARGE SCALE GENOMIC DNA]</scope>
    <source>
        <strain evidence="3">JCA_2017</strain>
    </source>
</reference>
<dbReference type="AlphaFoldDB" id="A0A371FAC9"/>
<dbReference type="Pfam" id="PF03732">
    <property type="entry name" value="Retrotrans_gag"/>
    <property type="match status" value="1"/>
</dbReference>
<proteinExistence type="predicted"/>
<feature type="region of interest" description="Disordered" evidence="1">
    <location>
        <begin position="157"/>
        <end position="180"/>
    </location>
</feature>
<accession>A0A371FAC9</accession>
<dbReference type="Proteomes" id="UP000257109">
    <property type="component" value="Unassembled WGS sequence"/>
</dbReference>
<dbReference type="OrthoDB" id="1752139at2759"/>
<evidence type="ECO:0000256" key="1">
    <source>
        <dbReference type="SAM" id="MobiDB-lite"/>
    </source>
</evidence>
<evidence type="ECO:0000259" key="2">
    <source>
        <dbReference type="Pfam" id="PF03732"/>
    </source>
</evidence>
<evidence type="ECO:0000313" key="3">
    <source>
        <dbReference type="EMBL" id="RDX75242.1"/>
    </source>
</evidence>
<name>A0A371FAC9_MUCPR</name>
<keyword evidence="4" id="KW-1185">Reference proteome</keyword>